<dbReference type="Pfam" id="PF09902">
    <property type="entry name" value="DUF2129"/>
    <property type="match status" value="1"/>
</dbReference>
<evidence type="ECO:0000256" key="1">
    <source>
        <dbReference type="ARBA" id="ARBA00022490"/>
    </source>
</evidence>
<protein>
    <recommendedName>
        <fullName evidence="4">DUF2129 domain-containing protein</fullName>
    </recommendedName>
</protein>
<comment type="caution">
    <text evidence="2">The sequence shown here is derived from an EMBL/GenBank/DDBJ whole genome shotgun (WGS) entry which is preliminary data.</text>
</comment>
<dbReference type="EMBL" id="CAKD01000021">
    <property type="protein sequence ID" value="CCI85398.1"/>
    <property type="molecule type" value="Genomic_DNA"/>
</dbReference>
<dbReference type="STRING" id="1423790.BN53_04760"/>
<organism evidence="2 3">
    <name type="scientific">Lactobacillus pasteurii DSM 23907 = CRBIP 24.76</name>
    <dbReference type="NCBI Taxonomy" id="1423790"/>
    <lineage>
        <taxon>Bacteria</taxon>
        <taxon>Bacillati</taxon>
        <taxon>Bacillota</taxon>
        <taxon>Bacilli</taxon>
        <taxon>Lactobacillales</taxon>
        <taxon>Lactobacillaceae</taxon>
        <taxon>Lactobacillus</taxon>
    </lineage>
</organism>
<dbReference type="AlphaFoldDB" id="I7LE19"/>
<keyword evidence="3" id="KW-1185">Reference proteome</keyword>
<dbReference type="RefSeq" id="WP_009559950.1">
    <property type="nucleotide sequence ID" value="NZ_AYZN01000001.1"/>
</dbReference>
<dbReference type="InterPro" id="IPR016979">
    <property type="entry name" value="DUF2129"/>
</dbReference>
<sequence length="113" mass="13032">MNINTDLTVAGMTGRQGLIVYLTNVSEQFKLRYYGDIVYFSKKFRYCIMYIDGDDQATIDEIRALPFVERIELSVTDQLDLTSEHIEQQVSDLALSAEQELEKRQNGSEDKLQ</sequence>
<reference evidence="2 3" key="1">
    <citation type="submission" date="2012-06" db="EMBL/GenBank/DDBJ databases">
        <title>Draft Genome Sequence of Lactobacillus pasteurii CRBIP 24.76T.</title>
        <authorList>
            <person name="Cousin S."/>
            <person name="Bouchier C."/>
            <person name="Loux V."/>
            <person name="Ma L."/>
            <person name="Creno S."/>
            <person name="Bizet C."/>
            <person name="Clermont D."/>
        </authorList>
    </citation>
    <scope>NUCLEOTIDE SEQUENCE [LARGE SCALE GENOMIC DNA]</scope>
    <source>
        <strain evidence="3">CRBIP 24.76T</strain>
    </source>
</reference>
<accession>I7LE19</accession>
<name>I7LE19_9LACO</name>
<dbReference type="OrthoDB" id="2990788at2"/>
<proteinExistence type="predicted"/>
<evidence type="ECO:0008006" key="4">
    <source>
        <dbReference type="Google" id="ProtNLM"/>
    </source>
</evidence>
<keyword evidence="1" id="KW-0963">Cytoplasm</keyword>
<evidence type="ECO:0000313" key="2">
    <source>
        <dbReference type="EMBL" id="CCI85398.1"/>
    </source>
</evidence>
<evidence type="ECO:0000313" key="3">
    <source>
        <dbReference type="Proteomes" id="UP000009311"/>
    </source>
</evidence>
<dbReference type="eggNOG" id="COG4471">
    <property type="taxonomic scope" value="Bacteria"/>
</dbReference>
<dbReference type="Proteomes" id="UP000009311">
    <property type="component" value="Unassembled WGS sequence"/>
</dbReference>
<gene>
    <name evidence="2" type="ORF">BN53_04760</name>
</gene>